<feature type="domain" description="Cyclic nucleotide-binding" evidence="25">
    <location>
        <begin position="731"/>
        <end position="831"/>
    </location>
</feature>
<evidence type="ECO:0000259" key="25">
    <source>
        <dbReference type="PROSITE" id="PS50042"/>
    </source>
</evidence>
<keyword evidence="3" id="KW-0813">Transport</keyword>
<evidence type="ECO:0000256" key="17">
    <source>
        <dbReference type="ARBA" id="ARBA00030015"/>
    </source>
</evidence>
<dbReference type="Pfam" id="PF00520">
    <property type="entry name" value="Ion_trans"/>
    <property type="match status" value="1"/>
</dbReference>
<evidence type="ECO:0000256" key="24">
    <source>
        <dbReference type="SAM" id="Phobius"/>
    </source>
</evidence>
<keyword evidence="4" id="KW-1003">Cell membrane</keyword>
<feature type="compositionally biased region" description="Low complexity" evidence="23">
    <location>
        <begin position="914"/>
        <end position="928"/>
    </location>
</feature>
<dbReference type="Ensembl" id="ENSGACT00000049299.1">
    <property type="protein sequence ID" value="ENSGACP00000030638.1"/>
    <property type="gene ID" value="ENSGACG00000001069.2"/>
</dbReference>
<dbReference type="CDD" id="cd00038">
    <property type="entry name" value="CAP_ED"/>
    <property type="match status" value="1"/>
</dbReference>
<name>A0AAQ4NY56_GASAC</name>
<dbReference type="InterPro" id="IPR003938">
    <property type="entry name" value="K_chnl_volt-dep_EAG/ELK/ERG"/>
</dbReference>
<dbReference type="Gene3D" id="1.10.287.70">
    <property type="match status" value="1"/>
</dbReference>
<dbReference type="PANTHER" id="PTHR10217">
    <property type="entry name" value="VOLTAGE AND LIGAND GATED POTASSIUM CHANNEL"/>
    <property type="match status" value="1"/>
</dbReference>
<feature type="domain" description="PAC" evidence="26">
    <location>
        <begin position="92"/>
        <end position="144"/>
    </location>
</feature>
<comment type="subcellular location">
    <subcellularLocation>
        <location evidence="1">Cell membrane</location>
        <topology evidence="1">Multi-pass membrane protein</topology>
    </subcellularLocation>
</comment>
<dbReference type="PRINTS" id="PR01470">
    <property type="entry name" value="ERGCHANNEL"/>
</dbReference>
<dbReference type="PANTHER" id="PTHR10217:SF506">
    <property type="entry name" value="POTASSIUM VOLTAGE-GATED CHANNEL SUBFAMILY H MEMBER 2"/>
    <property type="match status" value="1"/>
</dbReference>
<keyword evidence="6" id="KW-0633">Potassium transport</keyword>
<dbReference type="Pfam" id="PF13426">
    <property type="entry name" value="PAS_9"/>
    <property type="match status" value="1"/>
</dbReference>
<evidence type="ECO:0000256" key="21">
    <source>
        <dbReference type="ARBA" id="ARBA00047187"/>
    </source>
</evidence>
<keyword evidence="8 24" id="KW-0812">Transmembrane</keyword>
<evidence type="ECO:0000256" key="10">
    <source>
        <dbReference type="ARBA" id="ARBA00022882"/>
    </source>
</evidence>
<dbReference type="GO" id="GO:0086091">
    <property type="term" value="P:regulation of heart rate by cardiac conduction"/>
    <property type="evidence" value="ECO:0007669"/>
    <property type="project" value="TreeGrafter"/>
</dbReference>
<dbReference type="FunFam" id="1.10.1200.260:FF:000001">
    <property type="entry name" value="Potassium voltage-gated channel subfamily H member 7"/>
    <property type="match status" value="1"/>
</dbReference>
<dbReference type="GO" id="GO:0034702">
    <property type="term" value="C:monoatomic ion channel complex"/>
    <property type="evidence" value="ECO:0007669"/>
    <property type="project" value="UniProtKB-KW"/>
</dbReference>
<dbReference type="GO" id="GO:0060307">
    <property type="term" value="P:regulation of ventricular cardiac muscle cell membrane repolarization"/>
    <property type="evidence" value="ECO:0007669"/>
    <property type="project" value="TreeGrafter"/>
</dbReference>
<dbReference type="PROSITE" id="PS50042">
    <property type="entry name" value="CNMP_BINDING_3"/>
    <property type="match status" value="1"/>
</dbReference>
<dbReference type="FunFam" id="3.30.450.20:FF:000001">
    <property type="entry name" value="Potassium voltage-gated channel subfamily H member 7"/>
    <property type="match status" value="1"/>
</dbReference>
<dbReference type="InterPro" id="IPR000700">
    <property type="entry name" value="PAS-assoc_C"/>
</dbReference>
<keyword evidence="7" id="KW-0597">Phosphoprotein</keyword>
<evidence type="ECO:0000256" key="6">
    <source>
        <dbReference type="ARBA" id="ARBA00022538"/>
    </source>
</evidence>
<keyword evidence="14" id="KW-0406">Ion transport</keyword>
<evidence type="ECO:0000313" key="28">
    <source>
        <dbReference type="Proteomes" id="UP000007635"/>
    </source>
</evidence>
<dbReference type="SUPFAM" id="SSF81324">
    <property type="entry name" value="Voltage-gated potassium channels"/>
    <property type="match status" value="1"/>
</dbReference>
<feature type="region of interest" description="Disordered" evidence="23">
    <location>
        <begin position="895"/>
        <end position="937"/>
    </location>
</feature>
<evidence type="ECO:0000256" key="12">
    <source>
        <dbReference type="ARBA" id="ARBA00022989"/>
    </source>
</evidence>
<evidence type="ECO:0000313" key="27">
    <source>
        <dbReference type="Ensembl" id="ENSGACP00000030638.1"/>
    </source>
</evidence>
<protein>
    <recommendedName>
        <fullName evidence="21">Voltage-gated inwardly rectifying potassium channel KCNH2</fullName>
    </recommendedName>
    <alternativeName>
        <fullName evidence="17">Ether-a-go-go-related gene potassium channel 1</fullName>
    </alternativeName>
    <alternativeName>
        <fullName evidence="22">Potassium voltage-gated channel subfamily H member 2</fullName>
    </alternativeName>
    <alternativeName>
        <fullName evidence="18">Voltage-gated potassium channel subunit Kv11.1</fullName>
    </alternativeName>
</protein>
<comment type="catalytic activity">
    <reaction evidence="19">
        <text>K(+)(in) = K(+)(out)</text>
        <dbReference type="Rhea" id="RHEA:29463"/>
        <dbReference type="ChEBI" id="CHEBI:29103"/>
    </reaction>
</comment>
<organism evidence="27 28">
    <name type="scientific">Gasterosteus aculeatus aculeatus</name>
    <name type="common">three-spined stickleback</name>
    <dbReference type="NCBI Taxonomy" id="481459"/>
    <lineage>
        <taxon>Eukaryota</taxon>
        <taxon>Metazoa</taxon>
        <taxon>Chordata</taxon>
        <taxon>Craniata</taxon>
        <taxon>Vertebrata</taxon>
        <taxon>Euteleostomi</taxon>
        <taxon>Actinopterygii</taxon>
        <taxon>Neopterygii</taxon>
        <taxon>Teleostei</taxon>
        <taxon>Neoteleostei</taxon>
        <taxon>Acanthomorphata</taxon>
        <taxon>Eupercaria</taxon>
        <taxon>Perciformes</taxon>
        <taxon>Cottioidei</taxon>
        <taxon>Gasterosteales</taxon>
        <taxon>Gasterosteidae</taxon>
        <taxon>Gasterosteus</taxon>
    </lineage>
</organism>
<reference evidence="27" key="2">
    <citation type="submission" date="2025-08" db="UniProtKB">
        <authorList>
            <consortium name="Ensembl"/>
        </authorList>
    </citation>
    <scope>IDENTIFICATION</scope>
</reference>
<keyword evidence="16" id="KW-0407">Ion channel</keyword>
<keyword evidence="15 24" id="KW-0472">Membrane</keyword>
<dbReference type="Gene3D" id="3.30.450.20">
    <property type="entry name" value="PAS domain"/>
    <property type="match status" value="1"/>
</dbReference>
<evidence type="ECO:0000256" key="19">
    <source>
        <dbReference type="ARBA" id="ARBA00034430"/>
    </source>
</evidence>
<keyword evidence="12 24" id="KW-1133">Transmembrane helix</keyword>
<evidence type="ECO:0000256" key="7">
    <source>
        <dbReference type="ARBA" id="ARBA00022553"/>
    </source>
</evidence>
<evidence type="ECO:0000256" key="2">
    <source>
        <dbReference type="ARBA" id="ARBA00007076"/>
    </source>
</evidence>
<reference evidence="27 28" key="1">
    <citation type="journal article" date="2021" name="G3 (Bethesda)">
        <title>Improved contiguity of the threespine stickleback genome using long-read sequencing.</title>
        <authorList>
            <person name="Nath S."/>
            <person name="Shaw D.E."/>
            <person name="White M.A."/>
        </authorList>
    </citation>
    <scope>NUCLEOTIDE SEQUENCE [LARGE SCALE GENOMIC DNA]</scope>
    <source>
        <strain evidence="27 28">Lake Benthic</strain>
    </source>
</reference>
<evidence type="ECO:0000256" key="13">
    <source>
        <dbReference type="ARBA" id="ARBA00023054"/>
    </source>
</evidence>
<evidence type="ECO:0000256" key="11">
    <source>
        <dbReference type="ARBA" id="ARBA00022958"/>
    </source>
</evidence>
<dbReference type="Proteomes" id="UP000007635">
    <property type="component" value="Chromosome XXI"/>
</dbReference>
<dbReference type="Gene3D" id="1.10.1200.260">
    <property type="match status" value="1"/>
</dbReference>
<dbReference type="SUPFAM" id="SSF51206">
    <property type="entry name" value="cAMP-binding domain-like"/>
    <property type="match status" value="1"/>
</dbReference>
<feature type="region of interest" description="Disordered" evidence="23">
    <location>
        <begin position="195"/>
        <end position="231"/>
    </location>
</feature>
<evidence type="ECO:0000256" key="8">
    <source>
        <dbReference type="ARBA" id="ARBA00022692"/>
    </source>
</evidence>
<reference evidence="27" key="3">
    <citation type="submission" date="2025-09" db="UniProtKB">
        <authorList>
            <consortium name="Ensembl"/>
        </authorList>
    </citation>
    <scope>IDENTIFICATION</scope>
</reference>
<sequence length="1048" mass="117177">MPVRRGHVAPQNTFLDTIIRKFDSLSRKFVIANARVENCAIIFCNDGFCHMCGYSRAEVMQKPCTCNFLYGPDTKRLAIAQMAQALLGSEERKVEINLYRKDGQCFPCMVDVVPVKNEDGMVIMFILNFEGMTEEVLLDHKQELNHRLPTWLVTGRPRGFKLRLPLLRSLTLTLNMQFNDSQMYIPPSPSLFPRSALQSWPEDQQEDQCTLLGPDPPAPSPSPPPHRAHRVDALTQSSPCVAPHHRLSLNPDGSGSNCSLSCSRSHESFHSMRRASSVDEIEALRPDWDRKNCRGSAVNSKANILNSTSDSDLMRYRTISKIPHITLNFVDFKPDPLIALPSGEMDIIAPCKLIDRTHHVTEKVTQVLSLGADVLPEYKLQAPRIHKWTVLHYSPFKAVWDWLILLLVIYTAILTPYSAAFLLNDQEEAAMQSCGYSCSPLNVVDLIVDIMFIIDILINFRTTYVNTNDEVVSHPVRIAVHYFKGWFLIDMVAAIPFDLLIYRSGEETTTLIGLLKTARLLRLVRVARKLDRYSEYGAAVLFLLMCTFALIAHWLACIWYAIGSVERNGSIGWLHTLGDQLGKTYNSSILGSGPSIKDKYVTALYFTFSSLTSVGFGNVSPNTNSEKIFSICVMLIGSLMYASIFGNVSAIIQRLYSGTARYHTQMLRVREFIRFHQIPNPLRQRLEEYFQHAWSYTNGIDMNAVLKGFPECLQADICLHLNRTLLQNCKAFKGSTKGCLRALAMKFKTTHAPPGDTLVHAGDVLTALYFISRGSIEILRGDVVVAILGKNDIFGEPINLYTRPGKSNADVRALTYCDLHKIFREDVLEVLDMYPEFADHFWNNLEITFNLRDVSKAQSVNLTVSVVERKLTLPALCRCILGRIPHLQFLGGESGGRSVPGGSKLQPDLPPDSQQAAAQLKPPAAQPAGLTPGPAAETAQQVRRQGRGVGWWWEGGLKNINAASVYLLTVHYLPHAMCRLESRMSTDVGAIMQLLQRQMALVPPAYSAVSSPPEPQPVPAAPPWTGREFVIPRTTNLFGLMDTTATRL</sequence>
<keyword evidence="10" id="KW-0851">Voltage-gated channel</keyword>
<keyword evidence="5" id="KW-0488">Methylation</keyword>
<feature type="compositionally biased region" description="Pro residues" evidence="23">
    <location>
        <begin position="214"/>
        <end position="225"/>
    </location>
</feature>
<dbReference type="NCBIfam" id="TIGR00229">
    <property type="entry name" value="sensory_box"/>
    <property type="match status" value="1"/>
</dbReference>
<dbReference type="InterPro" id="IPR000595">
    <property type="entry name" value="cNMP-bd_dom"/>
</dbReference>
<evidence type="ECO:0000256" key="23">
    <source>
        <dbReference type="SAM" id="MobiDB-lite"/>
    </source>
</evidence>
<keyword evidence="28" id="KW-1185">Reference proteome</keyword>
<comment type="similarity">
    <text evidence="2">Belongs to the potassium channel family. H (Eag) (TC 1.A.1.20) subfamily. Kv11.1/KCNH2 sub-subfamily.</text>
</comment>
<dbReference type="InterPro" id="IPR050818">
    <property type="entry name" value="KCNH_animal-type"/>
</dbReference>
<dbReference type="InterPro" id="IPR035965">
    <property type="entry name" value="PAS-like_dom_sf"/>
</dbReference>
<feature type="transmembrane region" description="Helical" evidence="24">
    <location>
        <begin position="538"/>
        <end position="562"/>
    </location>
</feature>
<evidence type="ECO:0000256" key="15">
    <source>
        <dbReference type="ARBA" id="ARBA00023136"/>
    </source>
</evidence>
<dbReference type="GeneTree" id="ENSGT00940000159846"/>
<dbReference type="InterPro" id="IPR000014">
    <property type="entry name" value="PAS"/>
</dbReference>
<feature type="transmembrane region" description="Helical" evidence="24">
    <location>
        <begin position="402"/>
        <end position="423"/>
    </location>
</feature>
<evidence type="ECO:0000256" key="22">
    <source>
        <dbReference type="ARBA" id="ARBA00047201"/>
    </source>
</evidence>
<dbReference type="InterPro" id="IPR005821">
    <property type="entry name" value="Ion_trans_dom"/>
</dbReference>
<accession>A0AAQ4NY56</accession>
<dbReference type="FunFam" id="1.10.287.70:FF:000020">
    <property type="entry name" value="Potassium channel, voltage-gated eag-related subfamily H, member 7"/>
    <property type="match status" value="1"/>
</dbReference>
<dbReference type="AlphaFoldDB" id="A0AAQ4NY56"/>
<keyword evidence="9" id="KW-0631">Potassium channel</keyword>
<dbReference type="GO" id="GO:0005242">
    <property type="term" value="F:inward rectifier potassium channel activity"/>
    <property type="evidence" value="ECO:0007669"/>
    <property type="project" value="TreeGrafter"/>
</dbReference>
<evidence type="ECO:0000256" key="1">
    <source>
        <dbReference type="ARBA" id="ARBA00004651"/>
    </source>
</evidence>
<dbReference type="InterPro" id="IPR001610">
    <property type="entry name" value="PAC"/>
</dbReference>
<proteinExistence type="inferred from homology"/>
<evidence type="ECO:0000259" key="26">
    <source>
        <dbReference type="PROSITE" id="PS50113"/>
    </source>
</evidence>
<dbReference type="InterPro" id="IPR003967">
    <property type="entry name" value="K_chnl_volt-dep_ERG"/>
</dbReference>
<dbReference type="Pfam" id="PF00027">
    <property type="entry name" value="cNMP_binding"/>
    <property type="match status" value="1"/>
</dbReference>
<dbReference type="SMART" id="SM00086">
    <property type="entry name" value="PAC"/>
    <property type="match status" value="1"/>
</dbReference>
<evidence type="ECO:0000256" key="14">
    <source>
        <dbReference type="ARBA" id="ARBA00023065"/>
    </source>
</evidence>
<evidence type="ECO:0000256" key="9">
    <source>
        <dbReference type="ARBA" id="ARBA00022826"/>
    </source>
</evidence>
<evidence type="ECO:0000256" key="5">
    <source>
        <dbReference type="ARBA" id="ARBA00022481"/>
    </source>
</evidence>
<dbReference type="GO" id="GO:0086013">
    <property type="term" value="P:membrane repolarization during cardiac muscle cell action potential"/>
    <property type="evidence" value="ECO:0007669"/>
    <property type="project" value="TreeGrafter"/>
</dbReference>
<evidence type="ECO:0000256" key="20">
    <source>
        <dbReference type="ARBA" id="ARBA00046729"/>
    </source>
</evidence>
<dbReference type="CDD" id="cd00130">
    <property type="entry name" value="PAS"/>
    <property type="match status" value="1"/>
</dbReference>
<dbReference type="PROSITE" id="PS50113">
    <property type="entry name" value="PAC"/>
    <property type="match status" value="1"/>
</dbReference>
<keyword evidence="11" id="KW-0630">Potassium</keyword>
<dbReference type="SMART" id="SM00100">
    <property type="entry name" value="cNMP"/>
    <property type="match status" value="1"/>
</dbReference>
<evidence type="ECO:0000256" key="16">
    <source>
        <dbReference type="ARBA" id="ARBA00023303"/>
    </source>
</evidence>
<evidence type="ECO:0000256" key="4">
    <source>
        <dbReference type="ARBA" id="ARBA00022475"/>
    </source>
</evidence>
<dbReference type="FunFam" id="2.60.120.10:FF:000011">
    <property type="entry name" value="Potassium channel, voltage-gated eag-related subfamily H, member 7"/>
    <property type="match status" value="1"/>
</dbReference>
<comment type="subunit">
    <text evidence="20">The potassium channel is probably composed of a homo- or heterotetrameric complex of pore-forming alpha subunits that can associate with modulating beta subunits. Interacts with DNAJB12 and DNAJB14; chaperones DNAJB12 and DNAJB14 promote tetramerization. Heteromultimer with KCNH6/ERG2 and KCNH7/ERG3. Interacts with ALG10B. Forms a stable complex with KCNE1 or KCNE2, and that this heteromultimerization regulates Inward rectifier potassium channel activity. Interacts with CANX. The core-glycosylated, but not the fully glycosylated form interacts with RNF207. Interacts with NDFIP1 and NDFIP2; this interaction decreases the cell membrane expression by targeting KCNH2, through interaction with NEDD4L, for the degradation through the multivesicular bodies (MVBs)-lysosomal pathway.</text>
</comment>
<dbReference type="InterPro" id="IPR014710">
    <property type="entry name" value="RmlC-like_jellyroll"/>
</dbReference>
<dbReference type="GO" id="GO:0005886">
    <property type="term" value="C:plasma membrane"/>
    <property type="evidence" value="ECO:0007669"/>
    <property type="project" value="UniProtKB-SubCell"/>
</dbReference>
<dbReference type="InterPro" id="IPR018490">
    <property type="entry name" value="cNMP-bd_dom_sf"/>
</dbReference>
<evidence type="ECO:0000256" key="18">
    <source>
        <dbReference type="ARBA" id="ARBA00031970"/>
    </source>
</evidence>
<feature type="transmembrane region" description="Helical" evidence="24">
    <location>
        <begin position="628"/>
        <end position="652"/>
    </location>
</feature>
<dbReference type="PRINTS" id="PR01463">
    <property type="entry name" value="EAGCHANLFMLY"/>
</dbReference>
<dbReference type="Gene3D" id="2.60.120.10">
    <property type="entry name" value="Jelly Rolls"/>
    <property type="match status" value="1"/>
</dbReference>
<evidence type="ECO:0000256" key="3">
    <source>
        <dbReference type="ARBA" id="ARBA00022448"/>
    </source>
</evidence>
<keyword evidence="13" id="KW-0175">Coiled coil</keyword>
<dbReference type="SUPFAM" id="SSF55785">
    <property type="entry name" value="PYP-like sensor domain (PAS domain)"/>
    <property type="match status" value="1"/>
</dbReference>